<dbReference type="AlphaFoldDB" id="A0A327WRI0"/>
<dbReference type="EMBL" id="PIPK01000015">
    <property type="protein sequence ID" value="RUO19713.1"/>
    <property type="molecule type" value="Genomic_DNA"/>
</dbReference>
<dbReference type="PANTHER" id="PTHR38766">
    <property type="entry name" value="FLAGELLAR PROTEIN FLIO"/>
    <property type="match status" value="1"/>
</dbReference>
<evidence type="ECO:0000313" key="10">
    <source>
        <dbReference type="Proteomes" id="UP000249203"/>
    </source>
</evidence>
<dbReference type="RefSeq" id="WP_111570184.1">
    <property type="nucleotide sequence ID" value="NZ_PIPK01000015.1"/>
</dbReference>
<name>A0A327WRI0_9GAMM</name>
<keyword evidence="8" id="KW-0966">Cell projection</keyword>
<gene>
    <name evidence="9" type="primary">fliO</name>
    <name evidence="8" type="ORF">B0I24_11412</name>
    <name evidence="9" type="ORF">CWE07_12605</name>
</gene>
<dbReference type="NCBIfam" id="TIGR03500">
    <property type="entry name" value="FliO_TIGR"/>
    <property type="match status" value="1"/>
</dbReference>
<evidence type="ECO:0000256" key="1">
    <source>
        <dbReference type="ARBA" id="ARBA00022475"/>
    </source>
</evidence>
<comment type="caution">
    <text evidence="8">The sequence shown here is derived from an EMBL/GenBank/DDBJ whole genome shotgun (WGS) entry which is preliminary data.</text>
</comment>
<keyword evidence="8" id="KW-0282">Flagellum</keyword>
<dbReference type="GO" id="GO:0044781">
    <property type="term" value="P:bacterial-type flagellum organization"/>
    <property type="evidence" value="ECO:0007669"/>
    <property type="project" value="UniProtKB-UniRule"/>
</dbReference>
<sequence length="112" mass="12242">MNQTLTWADAGATLFMLLVVLAFIIGLAALVKRLNMRLPGHQGPVQVLHSTAVGQKERLVIVAVGEQKLLLGVTAHTISVLHTLPDDFKVPDKHQNQSSTFAQQVLQAVRRD</sequence>
<accession>A0A327WRI0</accession>
<comment type="subcellular location">
    <subcellularLocation>
        <location evidence="7">Cell membrane</location>
    </subcellularLocation>
    <subcellularLocation>
        <location evidence="7">Bacterial flagellum basal body</location>
    </subcellularLocation>
</comment>
<proteinExistence type="inferred from homology"/>
<keyword evidence="11" id="KW-1185">Reference proteome</keyword>
<dbReference type="Proteomes" id="UP000249203">
    <property type="component" value="Unassembled WGS sequence"/>
</dbReference>
<dbReference type="Pfam" id="PF04347">
    <property type="entry name" value="FliO"/>
    <property type="match status" value="1"/>
</dbReference>
<dbReference type="InterPro" id="IPR022781">
    <property type="entry name" value="Flagellar_biosynth_FliO"/>
</dbReference>
<dbReference type="EMBL" id="QLMD01000014">
    <property type="protein sequence ID" value="RAJ94609.1"/>
    <property type="molecule type" value="Genomic_DNA"/>
</dbReference>
<keyword evidence="8" id="KW-0969">Cilium</keyword>
<dbReference type="GO" id="GO:0005886">
    <property type="term" value="C:plasma membrane"/>
    <property type="evidence" value="ECO:0007669"/>
    <property type="project" value="UniProtKB-SubCell"/>
</dbReference>
<feature type="transmembrane region" description="Helical" evidence="7">
    <location>
        <begin position="12"/>
        <end position="31"/>
    </location>
</feature>
<evidence type="ECO:0000256" key="7">
    <source>
        <dbReference type="RuleBase" id="RU362064"/>
    </source>
</evidence>
<organism evidence="8 10">
    <name type="scientific">Aliidiomarina maris</name>
    <dbReference type="NCBI Taxonomy" id="531312"/>
    <lineage>
        <taxon>Bacteria</taxon>
        <taxon>Pseudomonadati</taxon>
        <taxon>Pseudomonadota</taxon>
        <taxon>Gammaproteobacteria</taxon>
        <taxon>Alteromonadales</taxon>
        <taxon>Idiomarinaceae</taxon>
        <taxon>Aliidiomarina</taxon>
    </lineage>
</organism>
<keyword evidence="3 7" id="KW-1133">Transmembrane helix</keyword>
<keyword evidence="2 7" id="KW-0812">Transmembrane</keyword>
<protein>
    <recommendedName>
        <fullName evidence="7">Flagellar protein</fullName>
    </recommendedName>
</protein>
<evidence type="ECO:0000313" key="11">
    <source>
        <dbReference type="Proteomes" id="UP000287865"/>
    </source>
</evidence>
<reference evidence="9 11" key="1">
    <citation type="journal article" date="2018" name="Front. Microbiol.">
        <title>Genome-Based Analysis Reveals the Taxonomy and Diversity of the Family Idiomarinaceae.</title>
        <authorList>
            <person name="Liu Y."/>
            <person name="Lai Q."/>
            <person name="Shao Z."/>
        </authorList>
    </citation>
    <scope>NUCLEOTIDE SEQUENCE [LARGE SCALE GENOMIC DNA]</scope>
    <source>
        <strain evidence="9 11">CF12-14</strain>
    </source>
</reference>
<dbReference type="Proteomes" id="UP000287865">
    <property type="component" value="Unassembled WGS sequence"/>
</dbReference>
<evidence type="ECO:0000256" key="2">
    <source>
        <dbReference type="ARBA" id="ARBA00022692"/>
    </source>
</evidence>
<evidence type="ECO:0000256" key="5">
    <source>
        <dbReference type="ARBA" id="ARBA00023143"/>
    </source>
</evidence>
<keyword evidence="5 7" id="KW-0975">Bacterial flagellum</keyword>
<dbReference type="GO" id="GO:0009425">
    <property type="term" value="C:bacterial-type flagellum basal body"/>
    <property type="evidence" value="ECO:0007669"/>
    <property type="project" value="UniProtKB-SubCell"/>
</dbReference>
<dbReference type="InterPro" id="IPR052205">
    <property type="entry name" value="FliO/MopB"/>
</dbReference>
<evidence type="ECO:0000313" key="8">
    <source>
        <dbReference type="EMBL" id="RAJ94609.1"/>
    </source>
</evidence>
<keyword evidence="1 7" id="KW-1003">Cell membrane</keyword>
<comment type="similarity">
    <text evidence="6 7">Belongs to the FliO/MopB family.</text>
</comment>
<dbReference type="PANTHER" id="PTHR38766:SF1">
    <property type="entry name" value="FLAGELLAR PROTEIN FLIO"/>
    <property type="match status" value="1"/>
</dbReference>
<evidence type="ECO:0000313" key="9">
    <source>
        <dbReference type="EMBL" id="RUO19713.1"/>
    </source>
</evidence>
<evidence type="ECO:0000256" key="3">
    <source>
        <dbReference type="ARBA" id="ARBA00022989"/>
    </source>
</evidence>
<evidence type="ECO:0000256" key="6">
    <source>
        <dbReference type="ARBA" id="ARBA00037937"/>
    </source>
</evidence>
<keyword evidence="4 7" id="KW-0472">Membrane</keyword>
<dbReference type="OrthoDB" id="6240969at2"/>
<evidence type="ECO:0000256" key="4">
    <source>
        <dbReference type="ARBA" id="ARBA00023136"/>
    </source>
</evidence>
<reference evidence="8 10" key="2">
    <citation type="submission" date="2018-06" db="EMBL/GenBank/DDBJ databases">
        <title>Genomic Encyclopedia of Type Strains, Phase III (KMG-III): the genomes of soil and plant-associated and newly described type strains.</title>
        <authorList>
            <person name="Whitman W."/>
        </authorList>
    </citation>
    <scope>NUCLEOTIDE SEQUENCE [LARGE SCALE GENOMIC DNA]</scope>
    <source>
        <strain evidence="8 10">CGMCC 1.15366</strain>
    </source>
</reference>